<reference evidence="1" key="1">
    <citation type="submission" date="2024-12" db="EMBL/GenBank/DDBJ databases">
        <title>Comparative genomics and development of molecular markers within Purpureocillium lilacinum and among Purpureocillium species.</title>
        <authorList>
            <person name="Yeh Z.-Y."/>
            <person name="Ni N.-T."/>
            <person name="Lo P.-H."/>
            <person name="Mushyakhwo K."/>
            <person name="Lin C.-F."/>
            <person name="Nai Y.-S."/>
        </authorList>
    </citation>
    <scope>NUCLEOTIDE SEQUENCE</scope>
    <source>
        <strain evidence="1">NCHU-NPUST-175</strain>
    </source>
</reference>
<protein>
    <submittedName>
        <fullName evidence="1">Uncharacterized protein</fullName>
    </submittedName>
</protein>
<name>A0ACC4E2Y0_PURLI</name>
<evidence type="ECO:0000313" key="1">
    <source>
        <dbReference type="EMBL" id="KAL3962980.1"/>
    </source>
</evidence>
<gene>
    <name evidence="1" type="ORF">ACCO45_004503</name>
</gene>
<proteinExistence type="predicted"/>
<accession>A0ACC4E2Y0</accession>
<keyword evidence="2" id="KW-1185">Reference proteome</keyword>
<dbReference type="Proteomes" id="UP001638806">
    <property type="component" value="Unassembled WGS sequence"/>
</dbReference>
<dbReference type="EMBL" id="JBGNUJ010000003">
    <property type="protein sequence ID" value="KAL3962980.1"/>
    <property type="molecule type" value="Genomic_DNA"/>
</dbReference>
<sequence length="69" mass="7314">MIAGEFKDEEKGKVDEGKGKVDEGKGEGGHYVAIGERSALAFGPLLGVIRPAIRGTMWAETLGLDQTLI</sequence>
<comment type="caution">
    <text evidence="1">The sequence shown here is derived from an EMBL/GenBank/DDBJ whole genome shotgun (WGS) entry which is preliminary data.</text>
</comment>
<evidence type="ECO:0000313" key="2">
    <source>
        <dbReference type="Proteomes" id="UP001638806"/>
    </source>
</evidence>
<organism evidence="1 2">
    <name type="scientific">Purpureocillium lilacinum</name>
    <name type="common">Paecilomyces lilacinus</name>
    <dbReference type="NCBI Taxonomy" id="33203"/>
    <lineage>
        <taxon>Eukaryota</taxon>
        <taxon>Fungi</taxon>
        <taxon>Dikarya</taxon>
        <taxon>Ascomycota</taxon>
        <taxon>Pezizomycotina</taxon>
        <taxon>Sordariomycetes</taxon>
        <taxon>Hypocreomycetidae</taxon>
        <taxon>Hypocreales</taxon>
        <taxon>Ophiocordycipitaceae</taxon>
        <taxon>Purpureocillium</taxon>
    </lineage>
</organism>